<name>A0ABP8N223_9BACT</name>
<evidence type="ECO:0000313" key="3">
    <source>
        <dbReference type="Proteomes" id="UP001501175"/>
    </source>
</evidence>
<dbReference type="InterPro" id="IPR032466">
    <property type="entry name" value="Metal_Hydrolase"/>
</dbReference>
<gene>
    <name evidence="2" type="ORF">GCM10023189_31500</name>
</gene>
<dbReference type="SUPFAM" id="SSF51556">
    <property type="entry name" value="Metallo-dependent hydrolases"/>
    <property type="match status" value="1"/>
</dbReference>
<sequence>MVDVISGELKPDMTVLISGNRISALDKSRKVRIPKQAQVIPAKGKYLIPGLWDMHVHVAVSRDYRSYVYFPLLLANGVTGVRDMWTTPDDLKLIRAWKDSVETGQKLIPQIAVGSTIVDGVPVMHPNSLGVANPEEARQAVRMLHQAGAGFIKVYELLSRESYFAIVDEAKKLGIPIAGHIPQLITAREASNAGQRTIEHLAAPTIFVACSSDEERFKQMKPEDWTWPLRGELLQSFSEQKCRELAAVFLKNDTWLCPTNGINRVYFLGDGPEFKKDNRLRRYALASHVGNRWFKYPERFKPETRPIRELYVQKGLELIRIMHSMGVPLLAGTDLNNPFIYAGFSLHDELELFVKAGLSPLTALQTATINPAKYLGREKEMGTVEEGKQANLVLLDANPLDNINNVRKIGAVVVNGRYLPREALDKLLVEAESIAKDK</sequence>
<dbReference type="EMBL" id="BAABHD010000030">
    <property type="protein sequence ID" value="GAA4458754.1"/>
    <property type="molecule type" value="Genomic_DNA"/>
</dbReference>
<evidence type="ECO:0000259" key="1">
    <source>
        <dbReference type="Pfam" id="PF01979"/>
    </source>
</evidence>
<dbReference type="PANTHER" id="PTHR43135:SF3">
    <property type="entry name" value="ALPHA-D-RIBOSE 1-METHYLPHOSPHONATE 5-TRIPHOSPHATE DIPHOSPHATASE"/>
    <property type="match status" value="1"/>
</dbReference>
<dbReference type="SUPFAM" id="SSF51338">
    <property type="entry name" value="Composite domain of metallo-dependent hydrolases"/>
    <property type="match status" value="1"/>
</dbReference>
<comment type="caution">
    <text evidence="2">The sequence shown here is derived from an EMBL/GenBank/DDBJ whole genome shotgun (WGS) entry which is preliminary data.</text>
</comment>
<dbReference type="InterPro" id="IPR006680">
    <property type="entry name" value="Amidohydro-rel"/>
</dbReference>
<protein>
    <submittedName>
        <fullName evidence="2">Amidohydrolase family protein</fullName>
    </submittedName>
</protein>
<dbReference type="Gene3D" id="2.30.40.10">
    <property type="entry name" value="Urease, subunit C, domain 1"/>
    <property type="match status" value="2"/>
</dbReference>
<reference evidence="3" key="1">
    <citation type="journal article" date="2019" name="Int. J. Syst. Evol. Microbiol.">
        <title>The Global Catalogue of Microorganisms (GCM) 10K type strain sequencing project: providing services to taxonomists for standard genome sequencing and annotation.</title>
        <authorList>
            <consortium name="The Broad Institute Genomics Platform"/>
            <consortium name="The Broad Institute Genome Sequencing Center for Infectious Disease"/>
            <person name="Wu L."/>
            <person name="Ma J."/>
        </authorList>
    </citation>
    <scope>NUCLEOTIDE SEQUENCE [LARGE SCALE GENOMIC DNA]</scope>
    <source>
        <strain evidence="3">JCM 17927</strain>
    </source>
</reference>
<dbReference type="InterPro" id="IPR051781">
    <property type="entry name" value="Metallo-dep_Hydrolase"/>
</dbReference>
<dbReference type="Proteomes" id="UP001501175">
    <property type="component" value="Unassembled WGS sequence"/>
</dbReference>
<feature type="domain" description="Amidohydrolase-related" evidence="1">
    <location>
        <begin position="306"/>
        <end position="417"/>
    </location>
</feature>
<proteinExistence type="predicted"/>
<organism evidence="2 3">
    <name type="scientific">Nibrella saemangeumensis</name>
    <dbReference type="NCBI Taxonomy" id="1084526"/>
    <lineage>
        <taxon>Bacteria</taxon>
        <taxon>Pseudomonadati</taxon>
        <taxon>Bacteroidota</taxon>
        <taxon>Cytophagia</taxon>
        <taxon>Cytophagales</taxon>
        <taxon>Spirosomataceae</taxon>
        <taxon>Nibrella</taxon>
    </lineage>
</organism>
<dbReference type="Pfam" id="PF01979">
    <property type="entry name" value="Amidohydro_1"/>
    <property type="match status" value="1"/>
</dbReference>
<dbReference type="Gene3D" id="3.30.110.90">
    <property type="entry name" value="Amidohydrolase"/>
    <property type="match status" value="2"/>
</dbReference>
<keyword evidence="3" id="KW-1185">Reference proteome</keyword>
<dbReference type="Gene3D" id="1.20.58.520">
    <property type="entry name" value="Amidohydrolase"/>
    <property type="match status" value="1"/>
</dbReference>
<evidence type="ECO:0000313" key="2">
    <source>
        <dbReference type="EMBL" id="GAA4458754.1"/>
    </source>
</evidence>
<dbReference type="InterPro" id="IPR011059">
    <property type="entry name" value="Metal-dep_hydrolase_composite"/>
</dbReference>
<accession>A0ABP8N223</accession>
<dbReference type="Gene3D" id="3.40.50.10910">
    <property type="entry name" value="Amidohydrolase"/>
    <property type="match status" value="1"/>
</dbReference>
<dbReference type="PANTHER" id="PTHR43135">
    <property type="entry name" value="ALPHA-D-RIBOSE 1-METHYLPHOSPHONATE 5-TRIPHOSPHATE DIPHOSPHATASE"/>
    <property type="match status" value="1"/>
</dbReference>